<dbReference type="GO" id="GO:0016846">
    <property type="term" value="F:carbon-sulfur lyase activity"/>
    <property type="evidence" value="ECO:0007669"/>
    <property type="project" value="InterPro"/>
</dbReference>
<name>A0A9P3FAV7_ASPVI</name>
<evidence type="ECO:0000256" key="2">
    <source>
        <dbReference type="ARBA" id="ARBA00022723"/>
    </source>
</evidence>
<reference evidence="5 6" key="1">
    <citation type="submission" date="2021-02" db="EMBL/GenBank/DDBJ databases">
        <title>Pan-genome distribution and transcriptional activeness of fungal secondary metabolism genes in Aspergillus section Fumigati.</title>
        <authorList>
            <person name="Takahashi H."/>
            <person name="Umemura M."/>
            <person name="Ninomiya A."/>
            <person name="Kusuya Y."/>
            <person name="Urayama S."/>
            <person name="Shimizu M."/>
            <person name="Watanabe A."/>
            <person name="Kamei K."/>
            <person name="Yaguchi T."/>
            <person name="Hagiwara D."/>
        </authorList>
    </citation>
    <scope>NUCLEOTIDE SEQUENCE [LARGE SCALE GENOMIC DNA]</scope>
    <source>
        <strain evidence="5 6">IFM 47045</strain>
    </source>
</reference>
<evidence type="ECO:0000313" key="5">
    <source>
        <dbReference type="EMBL" id="GIK07615.1"/>
    </source>
</evidence>
<dbReference type="PANTHER" id="PTHR28620:SF1">
    <property type="entry name" value="CENP-V_GFA DOMAIN-CONTAINING PROTEIN"/>
    <property type="match status" value="1"/>
</dbReference>
<keyword evidence="6" id="KW-1185">Reference proteome</keyword>
<dbReference type="SUPFAM" id="SSF51316">
    <property type="entry name" value="Mss4-like"/>
    <property type="match status" value="1"/>
</dbReference>
<comment type="caution">
    <text evidence="5">The sequence shown here is derived from an EMBL/GenBank/DDBJ whole genome shotgun (WGS) entry which is preliminary data.</text>
</comment>
<dbReference type="Pfam" id="PF04828">
    <property type="entry name" value="GFA"/>
    <property type="match status" value="1"/>
</dbReference>
<accession>A0A9P3FAV7</accession>
<keyword evidence="3" id="KW-0862">Zinc</keyword>
<evidence type="ECO:0000256" key="3">
    <source>
        <dbReference type="ARBA" id="ARBA00022833"/>
    </source>
</evidence>
<protein>
    <recommendedName>
        <fullName evidence="4">CENP-V/GFA domain-containing protein</fullName>
    </recommendedName>
</protein>
<dbReference type="RefSeq" id="XP_043130801.1">
    <property type="nucleotide sequence ID" value="XM_043274866.1"/>
</dbReference>
<evidence type="ECO:0000256" key="1">
    <source>
        <dbReference type="ARBA" id="ARBA00005495"/>
    </source>
</evidence>
<dbReference type="InterPro" id="IPR006913">
    <property type="entry name" value="CENP-V/GFA"/>
</dbReference>
<proteinExistence type="inferred from homology"/>
<gene>
    <name evidence="5" type="ORF">Aspvir_003281</name>
</gene>
<evidence type="ECO:0000259" key="4">
    <source>
        <dbReference type="PROSITE" id="PS51891"/>
    </source>
</evidence>
<dbReference type="GeneID" id="66931263"/>
<dbReference type="InterPro" id="IPR052355">
    <property type="entry name" value="CENP-V-like"/>
</dbReference>
<dbReference type="PANTHER" id="PTHR28620">
    <property type="entry name" value="CENTROMERE PROTEIN V"/>
    <property type="match status" value="1"/>
</dbReference>
<dbReference type="Gene3D" id="2.170.150.70">
    <property type="match status" value="1"/>
</dbReference>
<keyword evidence="2" id="KW-0479">Metal-binding</keyword>
<dbReference type="OrthoDB" id="2993351at2759"/>
<feature type="domain" description="CENP-V/GFA" evidence="4">
    <location>
        <begin position="7"/>
        <end position="119"/>
    </location>
</feature>
<dbReference type="AlphaFoldDB" id="A0A9P3FAV7"/>
<organism evidence="5 6">
    <name type="scientific">Aspergillus viridinutans</name>
    <dbReference type="NCBI Taxonomy" id="75553"/>
    <lineage>
        <taxon>Eukaryota</taxon>
        <taxon>Fungi</taxon>
        <taxon>Dikarya</taxon>
        <taxon>Ascomycota</taxon>
        <taxon>Pezizomycotina</taxon>
        <taxon>Eurotiomycetes</taxon>
        <taxon>Eurotiomycetidae</taxon>
        <taxon>Eurotiales</taxon>
        <taxon>Aspergillaceae</taxon>
        <taxon>Aspergillus</taxon>
        <taxon>Aspergillus subgen. Fumigati</taxon>
    </lineage>
</organism>
<dbReference type="InterPro" id="IPR011057">
    <property type="entry name" value="Mss4-like_sf"/>
</dbReference>
<dbReference type="EMBL" id="BOPL01000014">
    <property type="protein sequence ID" value="GIK07615.1"/>
    <property type="molecule type" value="Genomic_DNA"/>
</dbReference>
<evidence type="ECO:0000313" key="6">
    <source>
        <dbReference type="Proteomes" id="UP000710440"/>
    </source>
</evidence>
<dbReference type="PROSITE" id="PS51891">
    <property type="entry name" value="CENP_V_GFA"/>
    <property type="match status" value="1"/>
</dbReference>
<dbReference type="Proteomes" id="UP000710440">
    <property type="component" value="Unassembled WGS sequence"/>
</dbReference>
<comment type="similarity">
    <text evidence="1">Belongs to the Gfa family.</text>
</comment>
<sequence length="124" mass="13765">MSDQKSYSANCHCGNVKLSFSTSSPIEETDVVSCNCSICHINGYMLTFVPTSEVTFETDKDAVTAYRFASRNYPHYFCRTCGTSMYAQSALPGEDRPTGINVRTIHGIDIKALKVKEYDGKNLL</sequence>
<dbReference type="GO" id="GO:0046872">
    <property type="term" value="F:metal ion binding"/>
    <property type="evidence" value="ECO:0007669"/>
    <property type="project" value="UniProtKB-KW"/>
</dbReference>